<proteinExistence type="predicted"/>
<dbReference type="Pfam" id="PF02597">
    <property type="entry name" value="ThiS"/>
    <property type="match status" value="1"/>
</dbReference>
<sequence>MRVLYFAWLRERLGRDSDEIDPPASVATIADLIDWLAANDETFALATAKRELIRAARDEELVDHQTPLAGAKTIALFPPMTGG</sequence>
<comment type="caution">
    <text evidence="1">The sequence shown here is derived from an EMBL/GenBank/DDBJ whole genome shotgun (WGS) entry which is preliminary data.</text>
</comment>
<dbReference type="RefSeq" id="WP_127072853.1">
    <property type="nucleotide sequence ID" value="NZ_BMKB01000002.1"/>
</dbReference>
<dbReference type="InterPro" id="IPR016155">
    <property type="entry name" value="Mopterin_synth/thiamin_S_b"/>
</dbReference>
<evidence type="ECO:0000313" key="1">
    <source>
        <dbReference type="EMBL" id="GGA45251.1"/>
    </source>
</evidence>
<organism evidence="1 2">
    <name type="scientific">Pelagibacterium lentulum</name>
    <dbReference type="NCBI Taxonomy" id="2029865"/>
    <lineage>
        <taxon>Bacteria</taxon>
        <taxon>Pseudomonadati</taxon>
        <taxon>Pseudomonadota</taxon>
        <taxon>Alphaproteobacteria</taxon>
        <taxon>Hyphomicrobiales</taxon>
        <taxon>Devosiaceae</taxon>
        <taxon>Pelagibacterium</taxon>
    </lineage>
</organism>
<gene>
    <name evidence="1" type="primary">moaD</name>
    <name evidence="1" type="ORF">GCM10011499_13690</name>
</gene>
<dbReference type="EMBL" id="BMKB01000002">
    <property type="protein sequence ID" value="GGA45251.1"/>
    <property type="molecule type" value="Genomic_DNA"/>
</dbReference>
<dbReference type="Proteomes" id="UP000596977">
    <property type="component" value="Unassembled WGS sequence"/>
</dbReference>
<reference evidence="1 2" key="1">
    <citation type="journal article" date="2014" name="Int. J. Syst. Evol. Microbiol.">
        <title>Complete genome sequence of Corynebacterium casei LMG S-19264T (=DSM 44701T), isolated from a smear-ripened cheese.</title>
        <authorList>
            <consortium name="US DOE Joint Genome Institute (JGI-PGF)"/>
            <person name="Walter F."/>
            <person name="Albersmeier A."/>
            <person name="Kalinowski J."/>
            <person name="Ruckert C."/>
        </authorList>
    </citation>
    <scope>NUCLEOTIDE SEQUENCE [LARGE SCALE GENOMIC DNA]</scope>
    <source>
        <strain evidence="1 2">CGMCC 1.15896</strain>
    </source>
</reference>
<dbReference type="Gene3D" id="3.10.20.30">
    <property type="match status" value="1"/>
</dbReference>
<dbReference type="AlphaFoldDB" id="A0A916RCP8"/>
<dbReference type="InterPro" id="IPR012675">
    <property type="entry name" value="Beta-grasp_dom_sf"/>
</dbReference>
<dbReference type="OrthoDB" id="9800712at2"/>
<protein>
    <submittedName>
        <fullName evidence="1">Molybdopterin synthase sulfur carrier subunit</fullName>
    </submittedName>
</protein>
<accession>A0A916RCP8</accession>
<name>A0A916RCP8_9HYPH</name>
<keyword evidence="2" id="KW-1185">Reference proteome</keyword>
<dbReference type="CDD" id="cd00754">
    <property type="entry name" value="Ubl_MoaD"/>
    <property type="match status" value="1"/>
</dbReference>
<dbReference type="InterPro" id="IPR003749">
    <property type="entry name" value="ThiS/MoaD-like"/>
</dbReference>
<dbReference type="SUPFAM" id="SSF54285">
    <property type="entry name" value="MoaD/ThiS"/>
    <property type="match status" value="1"/>
</dbReference>
<dbReference type="NCBIfam" id="TIGR01682">
    <property type="entry name" value="moaD"/>
    <property type="match status" value="1"/>
</dbReference>
<evidence type="ECO:0000313" key="2">
    <source>
        <dbReference type="Proteomes" id="UP000596977"/>
    </source>
</evidence>